<evidence type="ECO:0000256" key="1">
    <source>
        <dbReference type="SAM" id="Phobius"/>
    </source>
</evidence>
<evidence type="ECO:0000313" key="3">
    <source>
        <dbReference type="EMBL" id="EYB88222.1"/>
    </source>
</evidence>
<keyword evidence="1" id="KW-0472">Membrane</keyword>
<comment type="caution">
    <text evidence="3">The sequence shown here is derived from an EMBL/GenBank/DDBJ whole genome shotgun (WGS) entry which is preliminary data.</text>
</comment>
<keyword evidence="1" id="KW-0812">Transmembrane</keyword>
<feature type="transmembrane region" description="Helical" evidence="1">
    <location>
        <begin position="243"/>
        <end position="266"/>
    </location>
</feature>
<evidence type="ECO:0000256" key="2">
    <source>
        <dbReference type="SAM" id="SignalP"/>
    </source>
</evidence>
<keyword evidence="1" id="KW-1133">Transmembrane helix</keyword>
<protein>
    <submittedName>
        <fullName evidence="3">Uncharacterized protein</fullName>
    </submittedName>
</protein>
<name>A0A016SCW9_9BILA</name>
<keyword evidence="2" id="KW-0732">Signal</keyword>
<keyword evidence="4" id="KW-1185">Reference proteome</keyword>
<evidence type="ECO:0000313" key="4">
    <source>
        <dbReference type="Proteomes" id="UP000024635"/>
    </source>
</evidence>
<organism evidence="3 4">
    <name type="scientific">Ancylostoma ceylanicum</name>
    <dbReference type="NCBI Taxonomy" id="53326"/>
    <lineage>
        <taxon>Eukaryota</taxon>
        <taxon>Metazoa</taxon>
        <taxon>Ecdysozoa</taxon>
        <taxon>Nematoda</taxon>
        <taxon>Chromadorea</taxon>
        <taxon>Rhabditida</taxon>
        <taxon>Rhabditina</taxon>
        <taxon>Rhabditomorpha</taxon>
        <taxon>Strongyloidea</taxon>
        <taxon>Ancylostomatidae</taxon>
        <taxon>Ancylostomatinae</taxon>
        <taxon>Ancylostoma</taxon>
    </lineage>
</organism>
<accession>A0A016SCW9</accession>
<feature type="signal peptide" evidence="2">
    <location>
        <begin position="1"/>
        <end position="33"/>
    </location>
</feature>
<dbReference type="Proteomes" id="UP000024635">
    <property type="component" value="Unassembled WGS sequence"/>
</dbReference>
<dbReference type="AlphaFoldDB" id="A0A016SCW9"/>
<proteinExistence type="predicted"/>
<reference evidence="4" key="1">
    <citation type="journal article" date="2015" name="Nat. Genet.">
        <title>The genome and transcriptome of the zoonotic hookworm Ancylostoma ceylanicum identify infection-specific gene families.</title>
        <authorList>
            <person name="Schwarz E.M."/>
            <person name="Hu Y."/>
            <person name="Antoshechkin I."/>
            <person name="Miller M.M."/>
            <person name="Sternberg P.W."/>
            <person name="Aroian R.V."/>
        </authorList>
    </citation>
    <scope>NUCLEOTIDE SEQUENCE</scope>
    <source>
        <strain evidence="4">HY135</strain>
    </source>
</reference>
<feature type="chain" id="PRO_5001486291" evidence="2">
    <location>
        <begin position="34"/>
        <end position="281"/>
    </location>
</feature>
<gene>
    <name evidence="3" type="primary">Acey_s0251.g199</name>
    <name evidence="3" type="ORF">Y032_0251g199</name>
</gene>
<dbReference type="EMBL" id="JARK01001587">
    <property type="protein sequence ID" value="EYB88222.1"/>
    <property type="molecule type" value="Genomic_DNA"/>
</dbReference>
<sequence length="281" mass="31746">MPYIKVGLKVGLLISMARILHLLTFVAIAAVDASENPTTDSIDVSTATATTTTTTEGVERLLGLAEKINGICVAPSFLRELKTALNESMHIAPCFIMNAPNGNSDVCRIFDERFMGVMKVNHDWQNQNHNCDESQAGKLICVCKYNCTPADIRFKQYRENPLDEEYCARRSATYREFFKDIGADAFKVEFTAIPDNEMDEHFKFLDSFLKKGGKKGDVKESKSTLSQLHSPERRMKLYEGLSSFELAIIMVVWSSLCWMIIFKLLYLTSAMVFDMPLEEES</sequence>